<dbReference type="PANTHER" id="PTHR12110:SF53">
    <property type="entry name" value="BLR5974 PROTEIN"/>
    <property type="match status" value="1"/>
</dbReference>
<sequence>MATPDADAIGCLRVADQLELDGIELIIDDDYPCAVRTSASTAQVGEIAGAAGDLGLRVAALCSYTRDIDVASEQHRRRAVDELRRATDLAAEIGARHVRVLAGRDRPNDERADAMARAAATLTEVAGYARPAGINLNVENHMDTLATTAAATRELVAAAASPAVGVLYDQANLAIMRAEDPATAVQLQEPFIRHVHLKNFLPAEGGRRPVGLDAGKVDWNSTLRLLDGYTGTMTFEYERRWFRDQLPPVETVLHEDRDLVLSVAAELERAASPLDQ</sequence>
<name>A0A6L9SGG8_9ACTN</name>
<dbReference type="Proteomes" id="UP000475214">
    <property type="component" value="Unassembled WGS sequence"/>
</dbReference>
<organism evidence="2 3">
    <name type="scientific">Phytoactinopolyspora halotolerans</name>
    <dbReference type="NCBI Taxonomy" id="1981512"/>
    <lineage>
        <taxon>Bacteria</taxon>
        <taxon>Bacillati</taxon>
        <taxon>Actinomycetota</taxon>
        <taxon>Actinomycetes</taxon>
        <taxon>Jiangellales</taxon>
        <taxon>Jiangellaceae</taxon>
        <taxon>Phytoactinopolyspora</taxon>
    </lineage>
</organism>
<dbReference type="Gene3D" id="3.20.20.150">
    <property type="entry name" value="Divalent-metal-dependent TIM barrel enzymes"/>
    <property type="match status" value="1"/>
</dbReference>
<proteinExistence type="predicted"/>
<dbReference type="EMBL" id="JAAGOA010000022">
    <property type="protein sequence ID" value="NEE03481.1"/>
    <property type="molecule type" value="Genomic_DNA"/>
</dbReference>
<comment type="caution">
    <text evidence="2">The sequence shown here is derived from an EMBL/GenBank/DDBJ whole genome shotgun (WGS) entry which is preliminary data.</text>
</comment>
<dbReference type="GO" id="GO:0016853">
    <property type="term" value="F:isomerase activity"/>
    <property type="evidence" value="ECO:0007669"/>
    <property type="project" value="UniProtKB-KW"/>
</dbReference>
<evidence type="ECO:0000313" key="3">
    <source>
        <dbReference type="Proteomes" id="UP000475214"/>
    </source>
</evidence>
<keyword evidence="2" id="KW-0413">Isomerase</keyword>
<evidence type="ECO:0000259" key="1">
    <source>
        <dbReference type="Pfam" id="PF01261"/>
    </source>
</evidence>
<feature type="domain" description="Xylose isomerase-like TIM barrel" evidence="1">
    <location>
        <begin position="13"/>
        <end position="248"/>
    </location>
</feature>
<dbReference type="InterPro" id="IPR013022">
    <property type="entry name" value="Xyl_isomerase-like_TIM-brl"/>
</dbReference>
<dbReference type="InterPro" id="IPR050312">
    <property type="entry name" value="IolE/XylAMocC-like"/>
</dbReference>
<dbReference type="Pfam" id="PF01261">
    <property type="entry name" value="AP_endonuc_2"/>
    <property type="match status" value="1"/>
</dbReference>
<dbReference type="RefSeq" id="WP_163743165.1">
    <property type="nucleotide sequence ID" value="NZ_JAAGOA010000022.1"/>
</dbReference>
<dbReference type="PANTHER" id="PTHR12110">
    <property type="entry name" value="HYDROXYPYRUVATE ISOMERASE"/>
    <property type="match status" value="1"/>
</dbReference>
<reference evidence="2 3" key="1">
    <citation type="submission" date="2020-02" db="EMBL/GenBank/DDBJ databases">
        <authorList>
            <person name="Li X.-J."/>
            <person name="Han X.-M."/>
        </authorList>
    </citation>
    <scope>NUCLEOTIDE SEQUENCE [LARGE SCALE GENOMIC DNA]</scope>
    <source>
        <strain evidence="2 3">CCTCC AB 2017055</strain>
    </source>
</reference>
<accession>A0A6L9SGG8</accession>
<evidence type="ECO:0000313" key="2">
    <source>
        <dbReference type="EMBL" id="NEE03481.1"/>
    </source>
</evidence>
<gene>
    <name evidence="2" type="ORF">G1H10_25270</name>
</gene>
<dbReference type="InterPro" id="IPR036237">
    <property type="entry name" value="Xyl_isomerase-like_sf"/>
</dbReference>
<keyword evidence="3" id="KW-1185">Reference proteome</keyword>
<dbReference type="SUPFAM" id="SSF51658">
    <property type="entry name" value="Xylose isomerase-like"/>
    <property type="match status" value="1"/>
</dbReference>
<protein>
    <submittedName>
        <fullName evidence="2">Sugar phosphate isomerase/epimerase</fullName>
    </submittedName>
</protein>
<dbReference type="AlphaFoldDB" id="A0A6L9SGG8"/>